<dbReference type="Pfam" id="PF00501">
    <property type="entry name" value="AMP-binding"/>
    <property type="match status" value="1"/>
</dbReference>
<dbReference type="InterPro" id="IPR025110">
    <property type="entry name" value="AMP-bd_C"/>
</dbReference>
<reference evidence="3 4" key="1">
    <citation type="submission" date="2018-11" db="EMBL/GenBank/DDBJ databases">
        <title>Sequencing the genomes of 1000 actinobacteria strains.</title>
        <authorList>
            <person name="Klenk H.-P."/>
        </authorList>
    </citation>
    <scope>NUCLEOTIDE SEQUENCE [LARGE SCALE GENOMIC DNA]</scope>
    <source>
        <strain evidence="3 4">DSM 13521</strain>
    </source>
</reference>
<dbReference type="AlphaFoldDB" id="A0A3N2DDI8"/>
<dbReference type="Proteomes" id="UP000275356">
    <property type="component" value="Unassembled WGS sequence"/>
</dbReference>
<protein>
    <submittedName>
        <fullName evidence="3">Fatty-acyl-CoA synthase</fullName>
    </submittedName>
</protein>
<dbReference type="Gene3D" id="3.30.300.30">
    <property type="match status" value="1"/>
</dbReference>
<dbReference type="PANTHER" id="PTHR43201:SF32">
    <property type="entry name" value="2-SUCCINYLBENZOATE--COA LIGASE, CHLOROPLASTIC_PEROXISOMAL"/>
    <property type="match status" value="1"/>
</dbReference>
<evidence type="ECO:0000259" key="1">
    <source>
        <dbReference type="Pfam" id="PF00501"/>
    </source>
</evidence>
<feature type="domain" description="AMP-binding enzyme C-terminal" evidence="2">
    <location>
        <begin position="429"/>
        <end position="505"/>
    </location>
</feature>
<dbReference type="Gene3D" id="3.40.50.12780">
    <property type="entry name" value="N-terminal domain of ligase-like"/>
    <property type="match status" value="1"/>
</dbReference>
<dbReference type="RefSeq" id="WP_123739729.1">
    <property type="nucleotide sequence ID" value="NZ_RKHQ01000001.1"/>
</dbReference>
<comment type="caution">
    <text evidence="3">The sequence shown here is derived from an EMBL/GenBank/DDBJ whole genome shotgun (WGS) entry which is preliminary data.</text>
</comment>
<evidence type="ECO:0000313" key="3">
    <source>
        <dbReference type="EMBL" id="ROR97728.1"/>
    </source>
</evidence>
<gene>
    <name evidence="3" type="ORF">EDD28_2334</name>
</gene>
<dbReference type="GO" id="GO:0031956">
    <property type="term" value="F:medium-chain fatty acid-CoA ligase activity"/>
    <property type="evidence" value="ECO:0007669"/>
    <property type="project" value="TreeGrafter"/>
</dbReference>
<accession>A0A3N2DDI8</accession>
<dbReference type="PANTHER" id="PTHR43201">
    <property type="entry name" value="ACYL-COA SYNTHETASE"/>
    <property type="match status" value="1"/>
</dbReference>
<dbReference type="OrthoDB" id="9803968at2"/>
<organism evidence="3 4">
    <name type="scientific">Salana multivorans</name>
    <dbReference type="NCBI Taxonomy" id="120377"/>
    <lineage>
        <taxon>Bacteria</taxon>
        <taxon>Bacillati</taxon>
        <taxon>Actinomycetota</taxon>
        <taxon>Actinomycetes</taxon>
        <taxon>Micrococcales</taxon>
        <taxon>Beutenbergiaceae</taxon>
        <taxon>Salana</taxon>
    </lineage>
</organism>
<dbReference type="PROSITE" id="PS00455">
    <property type="entry name" value="AMP_BINDING"/>
    <property type="match status" value="1"/>
</dbReference>
<evidence type="ECO:0000259" key="2">
    <source>
        <dbReference type="Pfam" id="PF13193"/>
    </source>
</evidence>
<dbReference type="EMBL" id="RKHQ01000001">
    <property type="protein sequence ID" value="ROR97728.1"/>
    <property type="molecule type" value="Genomic_DNA"/>
</dbReference>
<dbReference type="InterPro" id="IPR042099">
    <property type="entry name" value="ANL_N_sf"/>
</dbReference>
<dbReference type="Pfam" id="PF13193">
    <property type="entry name" value="AMP-binding_C"/>
    <property type="match status" value="1"/>
</dbReference>
<name>A0A3N2DDI8_9MICO</name>
<dbReference type="SUPFAM" id="SSF56801">
    <property type="entry name" value="Acetyl-CoA synthetase-like"/>
    <property type="match status" value="1"/>
</dbReference>
<dbReference type="GO" id="GO:0006631">
    <property type="term" value="P:fatty acid metabolic process"/>
    <property type="evidence" value="ECO:0007669"/>
    <property type="project" value="TreeGrafter"/>
</dbReference>
<sequence>MPLVPTPLLDQLRTDDADAPAVVCAGHTWTRADIADEATRLASALVELGVGPGDRVAVVRRNSVLHFTALLAANRIGAVLVPVNFRLPAREVARILEDSRPRVTLCGPRHADEIDDVQEWFTPTTWVVDDIDPVATAVSPDLPDRWLRLGRLMADATSAPPSRTVGSDDLVMLQYTSGSTGRPRGVRIAVGNLAASWRGFEAALGIGPEDVVLAGAPFGHVGGLNTLALQTLLMGGVNIVQRQFDAHEAITLIELYGVTTMFGVPSMYEALAAQPDFPRRDMTSLRAAVVGGAPINAALLDELRGGGVPVVPSWGMTETCGGVTFLLPEEVATHPGSVGRVAAGSEVCRVPGPTGPLTCGGDADHPGELLVRGPVVTQGYWGCETSPVDDEGWLHTGDLGWIDAEGYVQLAGRLKELIISGGENIWPAEIENELRGHPDVADVLVVGVPDETWGETPALLLVTSAGRAPLSLAEIRSHLDGRLARYKLPRHVVPVPAIPLGRTGKPDRHAARDLVLDALARS</sequence>
<proteinExistence type="predicted"/>
<dbReference type="InterPro" id="IPR045851">
    <property type="entry name" value="AMP-bd_C_sf"/>
</dbReference>
<feature type="domain" description="AMP-dependent synthetase/ligase" evidence="1">
    <location>
        <begin position="17"/>
        <end position="381"/>
    </location>
</feature>
<dbReference type="InterPro" id="IPR000873">
    <property type="entry name" value="AMP-dep_synth/lig_dom"/>
</dbReference>
<keyword evidence="4" id="KW-1185">Reference proteome</keyword>
<evidence type="ECO:0000313" key="4">
    <source>
        <dbReference type="Proteomes" id="UP000275356"/>
    </source>
</evidence>
<dbReference type="InterPro" id="IPR020845">
    <property type="entry name" value="AMP-binding_CS"/>
</dbReference>